<evidence type="ECO:0000313" key="3">
    <source>
        <dbReference type="Proteomes" id="UP001525961"/>
    </source>
</evidence>
<organism evidence="2 3">
    <name type="scientific">Laspinema olomoucense D3b</name>
    <dbReference type="NCBI Taxonomy" id="2953688"/>
    <lineage>
        <taxon>Bacteria</taxon>
        <taxon>Bacillati</taxon>
        <taxon>Cyanobacteriota</taxon>
        <taxon>Cyanophyceae</taxon>
        <taxon>Oscillatoriophycideae</taxon>
        <taxon>Oscillatoriales</taxon>
        <taxon>Laspinemataceae</taxon>
        <taxon>Laspinema</taxon>
        <taxon>Laspinema olomoucense</taxon>
    </lineage>
</organism>
<reference evidence="2 3" key="1">
    <citation type="journal article" date="2022" name="Front. Microbiol.">
        <title>High genomic differentiation and limited gene flow indicate recent cryptic speciation within the genus Laspinema (cyanobacteria).</title>
        <authorList>
            <person name="Stanojkovic A."/>
            <person name="Skoupy S."/>
            <person name="Skaloud P."/>
            <person name="Dvorak P."/>
        </authorList>
    </citation>
    <scope>NUCLEOTIDE SEQUENCE [LARGE SCALE GENOMIC DNA]</scope>
    <source>
        <strain evidence="2 3">D3b</strain>
    </source>
</reference>
<dbReference type="InterPro" id="IPR019734">
    <property type="entry name" value="TPR_rpt"/>
</dbReference>
<dbReference type="EMBL" id="JAMXFA010000060">
    <property type="protein sequence ID" value="MCT7981305.1"/>
    <property type="molecule type" value="Genomic_DNA"/>
</dbReference>
<dbReference type="SUPFAM" id="SSF48452">
    <property type="entry name" value="TPR-like"/>
    <property type="match status" value="1"/>
</dbReference>
<protein>
    <submittedName>
        <fullName evidence="2">Tetratricopeptide repeat-containing protein</fullName>
    </submittedName>
</protein>
<evidence type="ECO:0000313" key="2">
    <source>
        <dbReference type="EMBL" id="MCT7981305.1"/>
    </source>
</evidence>
<keyword evidence="3" id="KW-1185">Reference proteome</keyword>
<dbReference type="RefSeq" id="WP_261237503.1">
    <property type="nucleotide sequence ID" value="NZ_JAMXFA010000060.1"/>
</dbReference>
<dbReference type="Pfam" id="PF13424">
    <property type="entry name" value="TPR_12"/>
    <property type="match status" value="1"/>
</dbReference>
<dbReference type="SMART" id="SM00028">
    <property type="entry name" value="TPR"/>
    <property type="match status" value="2"/>
</dbReference>
<dbReference type="PROSITE" id="PS50005">
    <property type="entry name" value="TPR"/>
    <property type="match status" value="1"/>
</dbReference>
<evidence type="ECO:0000256" key="1">
    <source>
        <dbReference type="PROSITE-ProRule" id="PRU00339"/>
    </source>
</evidence>
<dbReference type="InterPro" id="IPR011990">
    <property type="entry name" value="TPR-like_helical_dom_sf"/>
</dbReference>
<keyword evidence="1" id="KW-0802">TPR repeat</keyword>
<gene>
    <name evidence="2" type="ORF">NG792_26625</name>
</gene>
<accession>A0ABT2NJ01</accession>
<proteinExistence type="predicted"/>
<name>A0ABT2NJ01_9CYAN</name>
<dbReference type="Proteomes" id="UP001525961">
    <property type="component" value="Unassembled WGS sequence"/>
</dbReference>
<feature type="repeat" description="TPR" evidence="1">
    <location>
        <begin position="124"/>
        <end position="157"/>
    </location>
</feature>
<dbReference type="Gene3D" id="1.25.40.10">
    <property type="entry name" value="Tetratricopeptide repeat domain"/>
    <property type="match status" value="1"/>
</dbReference>
<comment type="caution">
    <text evidence="2">The sequence shown here is derived from an EMBL/GenBank/DDBJ whole genome shotgun (WGS) entry which is preliminary data.</text>
</comment>
<sequence>MDEQRIEAYLSLIQELLNCASGEEVPRLSNYPELIGAELVQVMRAFAEMMAQQGQGNAGWLRNFAGKIEAVNYELPRLETKLVADALLQQGFQQYQQSQYPQAWESLQQSLALYQEIEDKAGIASSLGQLGSVQRNRGNWDEAERLYQQSLQLRTELGDRSG</sequence>
<feature type="non-terminal residue" evidence="2">
    <location>
        <position position="162"/>
    </location>
</feature>